<dbReference type="InterPro" id="IPR011990">
    <property type="entry name" value="TPR-like_helical_dom_sf"/>
</dbReference>
<accession>A0ABQ4EL94</accession>
<dbReference type="EMBL" id="BONX01000010">
    <property type="protein sequence ID" value="GIG95405.1"/>
    <property type="molecule type" value="Genomic_DNA"/>
</dbReference>
<reference evidence="1 2" key="1">
    <citation type="submission" date="2021-01" db="EMBL/GenBank/DDBJ databases">
        <title>Whole genome shotgun sequence of Plantactinospora mayteni NBRC 109088.</title>
        <authorList>
            <person name="Komaki H."/>
            <person name="Tamura T."/>
        </authorList>
    </citation>
    <scope>NUCLEOTIDE SEQUENCE [LARGE SCALE GENOMIC DNA]</scope>
    <source>
        <strain evidence="1 2">NBRC 109088</strain>
    </source>
</reference>
<evidence type="ECO:0000313" key="2">
    <source>
        <dbReference type="Proteomes" id="UP000621500"/>
    </source>
</evidence>
<dbReference type="Gene3D" id="1.25.40.10">
    <property type="entry name" value="Tetratricopeptide repeat domain"/>
    <property type="match status" value="1"/>
</dbReference>
<name>A0ABQ4EL94_9ACTN</name>
<gene>
    <name evidence="1" type="ORF">Pma05_19780</name>
</gene>
<evidence type="ECO:0008006" key="3">
    <source>
        <dbReference type="Google" id="ProtNLM"/>
    </source>
</evidence>
<dbReference type="Proteomes" id="UP000621500">
    <property type="component" value="Unassembled WGS sequence"/>
</dbReference>
<dbReference type="RefSeq" id="WP_203857010.1">
    <property type="nucleotide sequence ID" value="NZ_BAAAZQ010000032.1"/>
</dbReference>
<keyword evidence="2" id="KW-1185">Reference proteome</keyword>
<sequence>MTQAQLSRIETGPPVKDLDKLIEWARILRIPAAMLWFRMPEQGALTNGNDAEQTKESDRHLSSVTSLFGSLKSRSDTTPGEQDVRVAAIAFATNTDLPLSQSTALLIRLFLQLDDEVGGDTLYLPFSRYLAQLRQDAHQDKATLAAIGELNQMAGWLALDADRSAAARDHLTASVYLANAADNVALGSSALAYLSLQQTYQGSHKPAFALAQTALSLAKGRVTPLVESMLMTRLARAHANWSEQSACLSALDQARNAFDRFGSDEEPLWIKYVDEIEVMGQVGACYLDLGMPQEAASSLNQALSLLRQRAPHRYRDRVHYLIRLAKAHILSREIERACDTATKALELIAKTSSSRIRDRLSELNSAFEPFDKSSDVRAFRNSLVEHARRR</sequence>
<protein>
    <recommendedName>
        <fullName evidence="3">XRE family transcriptional regulator</fullName>
    </recommendedName>
</protein>
<proteinExistence type="predicted"/>
<comment type="caution">
    <text evidence="1">The sequence shown here is derived from an EMBL/GenBank/DDBJ whole genome shotgun (WGS) entry which is preliminary data.</text>
</comment>
<organism evidence="1 2">
    <name type="scientific">Plantactinospora mayteni</name>
    <dbReference type="NCBI Taxonomy" id="566021"/>
    <lineage>
        <taxon>Bacteria</taxon>
        <taxon>Bacillati</taxon>
        <taxon>Actinomycetota</taxon>
        <taxon>Actinomycetes</taxon>
        <taxon>Micromonosporales</taxon>
        <taxon>Micromonosporaceae</taxon>
        <taxon>Plantactinospora</taxon>
    </lineage>
</organism>
<evidence type="ECO:0000313" key="1">
    <source>
        <dbReference type="EMBL" id="GIG95405.1"/>
    </source>
</evidence>
<dbReference type="SUPFAM" id="SSF48452">
    <property type="entry name" value="TPR-like"/>
    <property type="match status" value="1"/>
</dbReference>